<reference evidence="3 4" key="1">
    <citation type="journal article" date="2015" name="BMC Genomics">
        <title>Insights from the genome of Ophiocordyceps polyrhachis-furcata to pathogenicity and host specificity in insect fungi.</title>
        <authorList>
            <person name="Wichadakul D."/>
            <person name="Kobmoo N."/>
            <person name="Ingsriswang S."/>
            <person name="Tangphatsornruang S."/>
            <person name="Chantasingh D."/>
            <person name="Luangsa-ard J.J."/>
            <person name="Eurwilaichitr L."/>
        </authorList>
    </citation>
    <scope>NUCLEOTIDE SEQUENCE [LARGE SCALE GENOMIC DNA]</scope>
    <source>
        <strain evidence="3 4">BCC 54312</strain>
    </source>
</reference>
<evidence type="ECO:0000256" key="2">
    <source>
        <dbReference type="SAM" id="Phobius"/>
    </source>
</evidence>
<dbReference type="EMBL" id="LKCN02000007">
    <property type="protein sequence ID" value="RCI12154.1"/>
    <property type="molecule type" value="Genomic_DNA"/>
</dbReference>
<feature type="transmembrane region" description="Helical" evidence="2">
    <location>
        <begin position="187"/>
        <end position="206"/>
    </location>
</feature>
<comment type="caution">
    <text evidence="3">The sequence shown here is derived from an EMBL/GenBank/DDBJ whole genome shotgun (WGS) entry which is preliminary data.</text>
</comment>
<feature type="region of interest" description="Disordered" evidence="1">
    <location>
        <begin position="146"/>
        <end position="172"/>
    </location>
</feature>
<name>A0A367LCK8_9HYPO</name>
<keyword evidence="2" id="KW-1133">Transmembrane helix</keyword>
<protein>
    <submittedName>
        <fullName evidence="3">Uncharacterized protein</fullName>
    </submittedName>
</protein>
<evidence type="ECO:0000256" key="1">
    <source>
        <dbReference type="SAM" id="MobiDB-lite"/>
    </source>
</evidence>
<feature type="transmembrane region" description="Helical" evidence="2">
    <location>
        <begin position="263"/>
        <end position="284"/>
    </location>
</feature>
<gene>
    <name evidence="3" type="ORF">L249_0965</name>
</gene>
<dbReference type="Proteomes" id="UP000253664">
    <property type="component" value="Unassembled WGS sequence"/>
</dbReference>
<accession>A0A367LCK8</accession>
<evidence type="ECO:0000313" key="3">
    <source>
        <dbReference type="EMBL" id="RCI12154.1"/>
    </source>
</evidence>
<feature type="region of interest" description="Disordered" evidence="1">
    <location>
        <begin position="1"/>
        <end position="25"/>
    </location>
</feature>
<evidence type="ECO:0000313" key="4">
    <source>
        <dbReference type="Proteomes" id="UP000253664"/>
    </source>
</evidence>
<organism evidence="3 4">
    <name type="scientific">Ophiocordyceps polyrhachis-furcata BCC 54312</name>
    <dbReference type="NCBI Taxonomy" id="1330021"/>
    <lineage>
        <taxon>Eukaryota</taxon>
        <taxon>Fungi</taxon>
        <taxon>Dikarya</taxon>
        <taxon>Ascomycota</taxon>
        <taxon>Pezizomycotina</taxon>
        <taxon>Sordariomycetes</taxon>
        <taxon>Hypocreomycetidae</taxon>
        <taxon>Hypocreales</taxon>
        <taxon>Ophiocordycipitaceae</taxon>
        <taxon>Ophiocordyceps</taxon>
    </lineage>
</organism>
<sequence>MWTRRDNGKTVRQPHGSGVDMPSPWVHHDTEQTYMDGTDACFVLATTLSTTTTTFNSDWRPIGPHLRSFCHWLNTTILQAQENNIKRMTTAYIRRCNAGQMPGEMMSLSGVLSAFGVAETSVEKEMDPLVIHMALYLEAENNMEGQKAEARRARPSPPHLTAGRAGEKKPASTISSSPVFAFIIDEGFRLITAFFFLSSNIVFLYIHTLSSVSYLHAILHTYLPSRPLVSTALVSASNGLLENTRFIFGFEGFFLSYLGVLDVLSHCFLGLYYLFSLVSTLLFWGPHIQHDYHNSPMLALQRGGGGKAIYDERAEAKAGMLKRKEKNNKQGGFWIPVSWPRNLDPPFLG</sequence>
<keyword evidence="2" id="KW-0472">Membrane</keyword>
<dbReference type="AlphaFoldDB" id="A0A367LCK8"/>
<proteinExistence type="predicted"/>
<keyword evidence="4" id="KW-1185">Reference proteome</keyword>
<keyword evidence="2" id="KW-0812">Transmembrane</keyword>